<proteinExistence type="predicted"/>
<name>A0A4R8DPL1_9BACT</name>
<dbReference type="InterPro" id="IPR014710">
    <property type="entry name" value="RmlC-like_jellyroll"/>
</dbReference>
<dbReference type="OrthoDB" id="9795513at2"/>
<evidence type="ECO:0000259" key="1">
    <source>
        <dbReference type="Pfam" id="PF05523"/>
    </source>
</evidence>
<sequence length="136" mass="15950">MEGCRIIQFPKILDPRGNLTFTQFPGQLPFEMERVFWTYDVPGGETRGGHAYHRQEEIIIALSGSFDVVVTRMDGSTEKFHLNRSYYGIYVPAMTWRQMENFSTNSLALHLASTPFDREDYIYDFERYKGYAKDRI</sequence>
<evidence type="ECO:0000313" key="3">
    <source>
        <dbReference type="Proteomes" id="UP000294498"/>
    </source>
</evidence>
<dbReference type="Pfam" id="PF05523">
    <property type="entry name" value="FdtA"/>
    <property type="match status" value="1"/>
</dbReference>
<organism evidence="2 3">
    <name type="scientific">Dinghuibacter silviterrae</name>
    <dbReference type="NCBI Taxonomy" id="1539049"/>
    <lineage>
        <taxon>Bacteria</taxon>
        <taxon>Pseudomonadati</taxon>
        <taxon>Bacteroidota</taxon>
        <taxon>Chitinophagia</taxon>
        <taxon>Chitinophagales</taxon>
        <taxon>Chitinophagaceae</taxon>
        <taxon>Dinghuibacter</taxon>
    </lineage>
</organism>
<dbReference type="RefSeq" id="WP_133991247.1">
    <property type="nucleotide sequence ID" value="NZ_SODV01000001.1"/>
</dbReference>
<comment type="caution">
    <text evidence="2">The sequence shown here is derived from an EMBL/GenBank/DDBJ whole genome shotgun (WGS) entry which is preliminary data.</text>
</comment>
<dbReference type="InterPro" id="IPR011051">
    <property type="entry name" value="RmlC_Cupin_sf"/>
</dbReference>
<dbReference type="Proteomes" id="UP000294498">
    <property type="component" value="Unassembled WGS sequence"/>
</dbReference>
<keyword evidence="3" id="KW-1185">Reference proteome</keyword>
<reference evidence="2 3" key="1">
    <citation type="submission" date="2019-03" db="EMBL/GenBank/DDBJ databases">
        <title>Genomic Encyclopedia of Type Strains, Phase IV (KMG-IV): sequencing the most valuable type-strain genomes for metagenomic binning, comparative biology and taxonomic classification.</title>
        <authorList>
            <person name="Goeker M."/>
        </authorList>
    </citation>
    <scope>NUCLEOTIDE SEQUENCE [LARGE SCALE GENOMIC DNA]</scope>
    <source>
        <strain evidence="2 3">DSM 100059</strain>
    </source>
</reference>
<gene>
    <name evidence="2" type="ORF">EDB95_1050</name>
</gene>
<dbReference type="InterPro" id="IPR008894">
    <property type="entry name" value="QdtA_cupin_dom"/>
</dbReference>
<dbReference type="CDD" id="cd20292">
    <property type="entry name" value="cupin_QdtA-like"/>
    <property type="match status" value="1"/>
</dbReference>
<dbReference type="AlphaFoldDB" id="A0A4R8DPL1"/>
<dbReference type="Gene3D" id="2.60.120.10">
    <property type="entry name" value="Jelly Rolls"/>
    <property type="match status" value="1"/>
</dbReference>
<accession>A0A4R8DPL1</accession>
<evidence type="ECO:0000313" key="2">
    <source>
        <dbReference type="EMBL" id="TDX00034.1"/>
    </source>
</evidence>
<dbReference type="EMBL" id="SODV01000001">
    <property type="protein sequence ID" value="TDX00034.1"/>
    <property type="molecule type" value="Genomic_DNA"/>
</dbReference>
<dbReference type="SUPFAM" id="SSF51182">
    <property type="entry name" value="RmlC-like cupins"/>
    <property type="match status" value="1"/>
</dbReference>
<feature type="domain" description="Sugar 3,4-ketoisomerase QdtA cupin" evidence="1">
    <location>
        <begin position="3"/>
        <end position="132"/>
    </location>
</feature>
<protein>
    <submittedName>
        <fullName evidence="2">WxcM-like protein</fullName>
    </submittedName>
</protein>